<keyword evidence="9 12" id="KW-1133">Transmembrane helix</keyword>
<comment type="subcellular location">
    <subcellularLocation>
        <location evidence="1 12">Endoplasmic reticulum membrane</location>
        <topology evidence="1 12">Multi-pass membrane protein</topology>
    </subcellularLocation>
</comment>
<feature type="region of interest" description="Disordered" evidence="13">
    <location>
        <begin position="614"/>
        <end position="638"/>
    </location>
</feature>
<protein>
    <recommendedName>
        <fullName evidence="12">Mannosyltransferase</fullName>
        <ecNumber evidence="12">2.4.1.-</ecNumber>
    </recommendedName>
</protein>
<name>A0A166U496_9HYPO</name>
<dbReference type="STRING" id="1081109.A0A166U496"/>
<evidence type="ECO:0000256" key="8">
    <source>
        <dbReference type="ARBA" id="ARBA00022824"/>
    </source>
</evidence>
<evidence type="ECO:0000256" key="2">
    <source>
        <dbReference type="ARBA" id="ARBA00004687"/>
    </source>
</evidence>
<dbReference type="Pfam" id="PF03901">
    <property type="entry name" value="Glyco_transf_22"/>
    <property type="match status" value="1"/>
</dbReference>
<dbReference type="EC" id="2.4.1.-" evidence="12"/>
<evidence type="ECO:0000256" key="1">
    <source>
        <dbReference type="ARBA" id="ARBA00004477"/>
    </source>
</evidence>
<evidence type="ECO:0000256" key="4">
    <source>
        <dbReference type="ARBA" id="ARBA00022502"/>
    </source>
</evidence>
<comment type="pathway">
    <text evidence="2">Glycolipid biosynthesis; glycosylphosphatidylinositol-anchor biosynthesis.</text>
</comment>
<keyword evidence="6 14" id="KW-0808">Transferase</keyword>
<evidence type="ECO:0000256" key="3">
    <source>
        <dbReference type="ARBA" id="ARBA00006065"/>
    </source>
</evidence>
<gene>
    <name evidence="14" type="ORF">AAL_01371</name>
</gene>
<keyword evidence="7 12" id="KW-0812">Transmembrane</keyword>
<comment type="caution">
    <text evidence="12">Lacks conserved residue(s) required for the propagation of feature annotation.</text>
</comment>
<keyword evidence="8 12" id="KW-0256">Endoplasmic reticulum</keyword>
<reference evidence="14 15" key="1">
    <citation type="journal article" date="2016" name="Genome Biol. Evol.">
        <title>Divergent and convergent evolution of fungal pathogenicity.</title>
        <authorList>
            <person name="Shang Y."/>
            <person name="Xiao G."/>
            <person name="Zheng P."/>
            <person name="Cen K."/>
            <person name="Zhan S."/>
            <person name="Wang C."/>
        </authorList>
    </citation>
    <scope>NUCLEOTIDE SEQUENCE [LARGE SCALE GENOMIC DNA]</scope>
    <source>
        <strain evidence="14 15">RCEF 2490</strain>
    </source>
</reference>
<dbReference type="PANTHER" id="PTHR22760">
    <property type="entry name" value="GLYCOSYLTRANSFERASE"/>
    <property type="match status" value="1"/>
</dbReference>
<dbReference type="GO" id="GO:0000026">
    <property type="term" value="F:alpha-1,2-mannosyltransferase activity"/>
    <property type="evidence" value="ECO:0007669"/>
    <property type="project" value="TreeGrafter"/>
</dbReference>
<evidence type="ECO:0000256" key="12">
    <source>
        <dbReference type="RuleBase" id="RU363075"/>
    </source>
</evidence>
<accession>A0A166U496</accession>
<dbReference type="GO" id="GO:0005789">
    <property type="term" value="C:endoplasmic reticulum membrane"/>
    <property type="evidence" value="ECO:0007669"/>
    <property type="project" value="UniProtKB-SubCell"/>
</dbReference>
<organism evidence="14 15">
    <name type="scientific">Moelleriella libera RCEF 2490</name>
    <dbReference type="NCBI Taxonomy" id="1081109"/>
    <lineage>
        <taxon>Eukaryota</taxon>
        <taxon>Fungi</taxon>
        <taxon>Dikarya</taxon>
        <taxon>Ascomycota</taxon>
        <taxon>Pezizomycotina</taxon>
        <taxon>Sordariomycetes</taxon>
        <taxon>Hypocreomycetidae</taxon>
        <taxon>Hypocreales</taxon>
        <taxon>Clavicipitaceae</taxon>
        <taxon>Moelleriella</taxon>
    </lineage>
</organism>
<evidence type="ECO:0000256" key="6">
    <source>
        <dbReference type="ARBA" id="ARBA00022679"/>
    </source>
</evidence>
<dbReference type="EMBL" id="AZGY01000002">
    <property type="protein sequence ID" value="OAA32039.1"/>
    <property type="molecule type" value="Genomic_DNA"/>
</dbReference>
<evidence type="ECO:0000256" key="5">
    <source>
        <dbReference type="ARBA" id="ARBA00022676"/>
    </source>
</evidence>
<evidence type="ECO:0000256" key="7">
    <source>
        <dbReference type="ARBA" id="ARBA00022692"/>
    </source>
</evidence>
<dbReference type="InterPro" id="IPR005599">
    <property type="entry name" value="GPI_mannosylTrfase"/>
</dbReference>
<comment type="caution">
    <text evidence="14">The sequence shown here is derived from an EMBL/GenBank/DDBJ whole genome shotgun (WGS) entry which is preliminary data.</text>
</comment>
<keyword evidence="5 12" id="KW-0328">Glycosyltransferase</keyword>
<dbReference type="PANTHER" id="PTHR22760:SF4">
    <property type="entry name" value="GPI MANNOSYLTRANSFERASE 3"/>
    <property type="match status" value="1"/>
</dbReference>
<dbReference type="GO" id="GO:0006506">
    <property type="term" value="P:GPI anchor biosynthetic process"/>
    <property type="evidence" value="ECO:0007669"/>
    <property type="project" value="UniProtKB-UniPathway"/>
</dbReference>
<evidence type="ECO:0000313" key="14">
    <source>
        <dbReference type="EMBL" id="OAA32039.1"/>
    </source>
</evidence>
<dbReference type="Proteomes" id="UP000078544">
    <property type="component" value="Unassembled WGS sequence"/>
</dbReference>
<dbReference type="UniPathway" id="UPA00196"/>
<comment type="function">
    <text evidence="11">Mannosyltransferase involved in glycosylphosphatidylinositol-anchor biosynthesis. Transfers the third mannose to Man2-GlcN-acyl-PI during GPI precursor assembly.</text>
</comment>
<feature type="transmembrane region" description="Helical" evidence="12">
    <location>
        <begin position="409"/>
        <end position="427"/>
    </location>
</feature>
<keyword evidence="4" id="KW-0337">GPI-anchor biosynthesis</keyword>
<comment type="similarity">
    <text evidence="3">Belongs to the glycosyltransferase 22 family. PIGB subfamily.</text>
</comment>
<proteinExistence type="inferred from homology"/>
<evidence type="ECO:0000256" key="10">
    <source>
        <dbReference type="ARBA" id="ARBA00023136"/>
    </source>
</evidence>
<feature type="transmembrane region" description="Helical" evidence="12">
    <location>
        <begin position="301"/>
        <end position="325"/>
    </location>
</feature>
<evidence type="ECO:0000313" key="15">
    <source>
        <dbReference type="Proteomes" id="UP000078544"/>
    </source>
</evidence>
<dbReference type="OrthoDB" id="416834at2759"/>
<keyword evidence="15" id="KW-1185">Reference proteome</keyword>
<evidence type="ECO:0000256" key="13">
    <source>
        <dbReference type="SAM" id="MobiDB-lite"/>
    </source>
</evidence>
<keyword evidence="10 12" id="KW-0472">Membrane</keyword>
<feature type="transmembrane region" description="Helical" evidence="12">
    <location>
        <begin position="345"/>
        <end position="363"/>
    </location>
</feature>
<evidence type="ECO:0000256" key="11">
    <source>
        <dbReference type="ARBA" id="ARBA00024708"/>
    </source>
</evidence>
<evidence type="ECO:0000256" key="9">
    <source>
        <dbReference type="ARBA" id="ARBA00022989"/>
    </source>
</evidence>
<dbReference type="AlphaFoldDB" id="A0A166U496"/>
<sequence>MAVDDMHIRRNKRNRPIFLQNIIIIRLINAWWVRTFFQPDEYFQSLEPAWRLAFGADSGAWLTWEWHHQLRSSLHPVLFSAGYIAADCISNIFPPGSALRTAVVVASPKVLQAVSAGLCDWYTWQLAVKTFGPDSNYSFFALFLQLFNPWQWYCSTRSFSNSLEATLTVMALYYWPWRVLDAAAPTKENPKPANALGSIWHLRASLCLAAFAVVLRPTNLLIWATLAFVALSRVFVQGESPLTWPLRLTLAREAVLCGSLVLGLSAASDYRYFGFWTFPPYNWLHFNISKSLAVFYGRNPWHYYLSQGLPLLCTTALPCALLGLFAPGAASSSSSSSSAREENTLRALSAAVLTTIGVLSLISHKEVRFIYPLLPMLSIIAAPRAASFFTSVPSSSQTHARPRIRNKPWLIAALAVNLILAGYLSFLHQPAPLSVLSYLRREYERIHPASVALAHATHRPPEPADEFFALFLMPCHSTPWRSHLYYPGLTAYALTCEPPLATQPNTAERDNYRDEADRFYDDPGKFLGEELFAPTQQQQQQQQRAVGIVVPRYIVGFEGIEPWLRAFLEQQPEGKALGMRLRRVWSGFNGFFNEDWRRAGRVLVWDTGIYENAPQPKKKQGNKWRMKPIPGHTGEEDL</sequence>
<feature type="compositionally biased region" description="Basic residues" evidence="13">
    <location>
        <begin position="616"/>
        <end position="626"/>
    </location>
</feature>